<dbReference type="EMBL" id="JAAABM010000001">
    <property type="protein sequence ID" value="KAF7681381.1"/>
    <property type="molecule type" value="Genomic_DNA"/>
</dbReference>
<reference evidence="12" key="1">
    <citation type="submission" date="2020-01" db="EMBL/GenBank/DDBJ databases">
        <authorList>
            <person name="Feng Z.H.Z."/>
        </authorList>
    </citation>
    <scope>NUCLEOTIDE SEQUENCE</scope>
    <source>
        <strain evidence="12">CBS107.38</strain>
    </source>
</reference>
<dbReference type="InterPro" id="IPR009346">
    <property type="entry name" value="GRIM-19"/>
</dbReference>
<accession>A0A8H7EII3</accession>
<evidence type="ECO:0000256" key="9">
    <source>
        <dbReference type="ARBA" id="ARBA00023128"/>
    </source>
</evidence>
<keyword evidence="8" id="KW-1133">Transmembrane helix</keyword>
<evidence type="ECO:0000256" key="11">
    <source>
        <dbReference type="SAM" id="MobiDB-lite"/>
    </source>
</evidence>
<evidence type="ECO:0000256" key="4">
    <source>
        <dbReference type="ARBA" id="ARBA00022660"/>
    </source>
</evidence>
<evidence type="ECO:0000256" key="8">
    <source>
        <dbReference type="ARBA" id="ARBA00022989"/>
    </source>
</evidence>
<proteinExistence type="inferred from homology"/>
<evidence type="ECO:0000313" key="12">
    <source>
        <dbReference type="EMBL" id="KAF7681381.1"/>
    </source>
</evidence>
<keyword evidence="6" id="KW-0999">Mitochondrion inner membrane</keyword>
<evidence type="ECO:0000256" key="7">
    <source>
        <dbReference type="ARBA" id="ARBA00022982"/>
    </source>
</evidence>
<evidence type="ECO:0000256" key="3">
    <source>
        <dbReference type="ARBA" id="ARBA00022448"/>
    </source>
</evidence>
<dbReference type="GO" id="GO:0045271">
    <property type="term" value="C:respiratory chain complex I"/>
    <property type="evidence" value="ECO:0007669"/>
    <property type="project" value="UniProtKB-ARBA"/>
</dbReference>
<feature type="region of interest" description="Disordered" evidence="11">
    <location>
        <begin position="305"/>
        <end position="387"/>
    </location>
</feature>
<evidence type="ECO:0000256" key="5">
    <source>
        <dbReference type="ARBA" id="ARBA00022692"/>
    </source>
</evidence>
<comment type="subcellular location">
    <subcellularLocation>
        <location evidence="1">Mitochondrion inner membrane</location>
        <topology evidence="1">Single-pass membrane protein</topology>
        <orientation evidence="1">Matrix side</orientation>
    </subcellularLocation>
</comment>
<comment type="caution">
    <text evidence="12">The sequence shown here is derived from an EMBL/GenBank/DDBJ whole genome shotgun (WGS) entry which is preliminary data.</text>
</comment>
<dbReference type="AlphaFoldDB" id="A0A8H7EII3"/>
<evidence type="ECO:0000256" key="2">
    <source>
        <dbReference type="ARBA" id="ARBA00007312"/>
    </source>
</evidence>
<evidence type="ECO:0000256" key="10">
    <source>
        <dbReference type="ARBA" id="ARBA00023136"/>
    </source>
</evidence>
<sequence>MPQDMPPTGGYSPVQYKRNLPVRGFRPAAYLFGTAALMTYGFWRVGQGIREHNELAREKMWARIHLIPALQAEEDRDQVRRHLADKAREKELLGTETKVYNSDSSTMSFFTNMLQGFASTAPIRTNSSPHTSGNVIPSQIDDEDWEIVNPHEAGVSYYDRVTLLLGPRQETCHQILLVDIPKFSKLLNKLKMLAPPRRTIHLSFIDLSMIKSYLSSQSISADAMAIEFSWMNIIKLAATADMFQDTVIEDRALAALTQKAIIAVSPSNAVSLFKEEDFAFASTYHIETGEGDKLIKTLRDIQQTDERESDIPVMKLPRAGDVRPKSKPEEVKQKVSDTKYSKSVLKDKEFSAAKKEEDDRVHPIRQPTVPPSIEALKRGDAKNFVWR</sequence>
<keyword evidence="3" id="KW-0813">Transport</keyword>
<dbReference type="Pfam" id="PF06212">
    <property type="entry name" value="GRIM-19"/>
    <property type="match status" value="1"/>
</dbReference>
<dbReference type="GeneID" id="62198582"/>
<feature type="compositionally biased region" description="Basic and acidic residues" evidence="11">
    <location>
        <begin position="318"/>
        <end position="362"/>
    </location>
</feature>
<dbReference type="RefSeq" id="XP_038791260.1">
    <property type="nucleotide sequence ID" value="XM_038925404.1"/>
</dbReference>
<reference evidence="12" key="2">
    <citation type="submission" date="2020-08" db="EMBL/GenBank/DDBJ databases">
        <title>Draft Genome Sequence of Cumin Blight Pathogen Alternaria burnsii.</title>
        <authorList>
            <person name="Feng Z."/>
        </authorList>
    </citation>
    <scope>NUCLEOTIDE SEQUENCE</scope>
    <source>
        <strain evidence="12">CBS107.38</strain>
    </source>
</reference>
<dbReference type="PANTHER" id="PTHR12966">
    <property type="entry name" value="NADH DEHYDROGENASE UBIQUINONE 1 ALPHA SUBCOMPLEX SUBUNIT 13"/>
    <property type="match status" value="1"/>
</dbReference>
<dbReference type="GO" id="GO:0005743">
    <property type="term" value="C:mitochondrial inner membrane"/>
    <property type="evidence" value="ECO:0007669"/>
    <property type="project" value="UniProtKB-SubCell"/>
</dbReference>
<keyword evidence="13" id="KW-1185">Reference proteome</keyword>
<name>A0A8H7EII3_9PLEO</name>
<evidence type="ECO:0000256" key="6">
    <source>
        <dbReference type="ARBA" id="ARBA00022792"/>
    </source>
</evidence>
<protein>
    <submittedName>
        <fullName evidence="12">Uncharacterized protein</fullName>
    </submittedName>
</protein>
<comment type="similarity">
    <text evidence="2">Belongs to the complex I NDUFA13 subunit family.</text>
</comment>
<dbReference type="Proteomes" id="UP000596902">
    <property type="component" value="Unassembled WGS sequence"/>
</dbReference>
<keyword evidence="5" id="KW-0812">Transmembrane</keyword>
<evidence type="ECO:0000256" key="1">
    <source>
        <dbReference type="ARBA" id="ARBA00004298"/>
    </source>
</evidence>
<keyword evidence="4" id="KW-0679">Respiratory chain</keyword>
<dbReference type="PANTHER" id="PTHR12966:SF0">
    <property type="entry name" value="NADH DEHYDROGENASE [UBIQUINONE] 1 ALPHA SUBCOMPLEX SUBUNIT 13"/>
    <property type="match status" value="1"/>
</dbReference>
<evidence type="ECO:0000313" key="13">
    <source>
        <dbReference type="Proteomes" id="UP000596902"/>
    </source>
</evidence>
<keyword evidence="9" id="KW-0496">Mitochondrion</keyword>
<keyword evidence="7" id="KW-0249">Electron transport</keyword>
<organism evidence="12 13">
    <name type="scientific">Alternaria burnsii</name>
    <dbReference type="NCBI Taxonomy" id="1187904"/>
    <lineage>
        <taxon>Eukaryota</taxon>
        <taxon>Fungi</taxon>
        <taxon>Dikarya</taxon>
        <taxon>Ascomycota</taxon>
        <taxon>Pezizomycotina</taxon>
        <taxon>Dothideomycetes</taxon>
        <taxon>Pleosporomycetidae</taxon>
        <taxon>Pleosporales</taxon>
        <taxon>Pleosporineae</taxon>
        <taxon>Pleosporaceae</taxon>
        <taxon>Alternaria</taxon>
        <taxon>Alternaria sect. Alternaria</taxon>
    </lineage>
</organism>
<gene>
    <name evidence="12" type="ORF">GT037_000357</name>
</gene>
<keyword evidence="10" id="KW-0472">Membrane</keyword>